<dbReference type="EMBL" id="JAPMLV010000005">
    <property type="protein sequence ID" value="MCX8305111.1"/>
    <property type="molecule type" value="Genomic_DNA"/>
</dbReference>
<evidence type="ECO:0000259" key="7">
    <source>
        <dbReference type="Pfam" id="PF05065"/>
    </source>
</evidence>
<dbReference type="SUPFAM" id="SSF56563">
    <property type="entry name" value="Major capsid protein gp5"/>
    <property type="match status" value="1"/>
</dbReference>
<dbReference type="NCBIfam" id="TIGR01554">
    <property type="entry name" value="major_cap_HK97"/>
    <property type="match status" value="1"/>
</dbReference>
<feature type="coiled-coil region" evidence="5">
    <location>
        <begin position="4"/>
        <end position="60"/>
    </location>
</feature>
<feature type="domain" description="Prohead serine protease" evidence="6">
    <location>
        <begin position="153"/>
        <end position="232"/>
    </location>
</feature>
<dbReference type="Proteomes" id="UP001163211">
    <property type="component" value="Unassembled WGS sequence"/>
</dbReference>
<dbReference type="NCBIfam" id="TIGR01543">
    <property type="entry name" value="proheadase_HK97"/>
    <property type="match status" value="1"/>
</dbReference>
<evidence type="ECO:0000259" key="6">
    <source>
        <dbReference type="Pfam" id="PF04586"/>
    </source>
</evidence>
<dbReference type="InterPro" id="IPR006433">
    <property type="entry name" value="Prohead_protease"/>
</dbReference>
<dbReference type="RefSeq" id="WP_267215626.1">
    <property type="nucleotide sequence ID" value="NZ_JAPMLV010000005.1"/>
</dbReference>
<keyword evidence="5" id="KW-0175">Coiled coil</keyword>
<evidence type="ECO:0000256" key="3">
    <source>
        <dbReference type="ARBA" id="ARBA00022670"/>
    </source>
</evidence>
<keyword evidence="3" id="KW-0645">Protease</keyword>
<evidence type="ECO:0000313" key="8">
    <source>
        <dbReference type="EMBL" id="MCX8305111.1"/>
    </source>
</evidence>
<name>A0ABT3XII3_9ENTR</name>
<keyword evidence="4" id="KW-0378">Hydrolase</keyword>
<comment type="subcellular location">
    <subcellularLocation>
        <location evidence="1">Virion</location>
    </subcellularLocation>
</comment>
<gene>
    <name evidence="8" type="ORF">OTG14_19400</name>
</gene>
<reference evidence="8" key="1">
    <citation type="submission" date="2022-11" db="EMBL/GenBank/DDBJ databases">
        <title>The draft genomes of two Enterobacter strains.</title>
        <authorList>
            <person name="He Y."/>
            <person name="Wu S."/>
            <person name="Feng Y."/>
            <person name="Zong Z."/>
        </authorList>
    </citation>
    <scope>NUCLEOTIDE SEQUENCE</scope>
    <source>
        <strain evidence="8">155092</strain>
    </source>
</reference>
<protein>
    <submittedName>
        <fullName evidence="8">Phage major capsid protein</fullName>
    </submittedName>
</protein>
<evidence type="ECO:0000256" key="5">
    <source>
        <dbReference type="SAM" id="Coils"/>
    </source>
</evidence>
<keyword evidence="9" id="KW-1185">Reference proteome</keyword>
<dbReference type="Pfam" id="PF04586">
    <property type="entry name" value="Peptidase_S78"/>
    <property type="match status" value="1"/>
</dbReference>
<evidence type="ECO:0000313" key="9">
    <source>
        <dbReference type="Proteomes" id="UP001163211"/>
    </source>
</evidence>
<accession>A0ABT3XII3</accession>
<evidence type="ECO:0000256" key="4">
    <source>
        <dbReference type="ARBA" id="ARBA00022801"/>
    </source>
</evidence>
<feature type="domain" description="Phage capsid-like C-terminal" evidence="7">
    <location>
        <begin position="102"/>
        <end position="148"/>
    </location>
</feature>
<comment type="caution">
    <text evidence="8">The sequence shown here is derived from an EMBL/GenBank/DDBJ whole genome shotgun (WGS) entry which is preliminary data.</text>
</comment>
<keyword evidence="2" id="KW-1188">Viral release from host cell</keyword>
<dbReference type="Pfam" id="PF05065">
    <property type="entry name" value="Phage_capsid"/>
    <property type="match status" value="1"/>
</dbReference>
<dbReference type="InterPro" id="IPR054613">
    <property type="entry name" value="Peptidase_S78_dom"/>
</dbReference>
<evidence type="ECO:0000256" key="2">
    <source>
        <dbReference type="ARBA" id="ARBA00022612"/>
    </source>
</evidence>
<dbReference type="InterPro" id="IPR054612">
    <property type="entry name" value="Phage_capsid-like_C"/>
</dbReference>
<sequence length="255" mass="28545">MKKLLELRQQKAALKTQMRSMLDKADTEKRSLNEEEGKKFDELRAQADSLEVEITRLEAVADVQRNLPGTSIEGEPVSNDELRHYIMTGDMRSLSTLVPAEGGYTVIPELDKEIMRQLLDESVMRSIATVKTTKTNEYQKLVSVGGATVKRGTGLRFELTPPNTQLGNDVLELVERGDISGMSFGFRALKEAWDIGRSPYLRTVTAAELREITVTSMPAYPESGVEIAHRSLFSQHPELRRAGDNRPRWAELAGL</sequence>
<organism evidence="8 9">
    <name type="scientific">Enterobacter pseudoroggenkampii</name>
    <dbReference type="NCBI Taxonomy" id="2996112"/>
    <lineage>
        <taxon>Bacteria</taxon>
        <taxon>Pseudomonadati</taxon>
        <taxon>Pseudomonadota</taxon>
        <taxon>Gammaproteobacteria</taxon>
        <taxon>Enterobacterales</taxon>
        <taxon>Enterobacteriaceae</taxon>
        <taxon>Enterobacter</taxon>
    </lineage>
</organism>
<proteinExistence type="predicted"/>
<evidence type="ECO:0000256" key="1">
    <source>
        <dbReference type="ARBA" id="ARBA00004328"/>
    </source>
</evidence>
<dbReference type="InterPro" id="IPR024455">
    <property type="entry name" value="Phage_capsid"/>
</dbReference>